<keyword evidence="3" id="KW-1185">Reference proteome</keyword>
<dbReference type="AlphaFoldDB" id="A0AAV1Q7K6"/>
<gene>
    <name evidence="2" type="ORF">FSCOSCO3_A018979</name>
</gene>
<feature type="compositionally biased region" description="Low complexity" evidence="1">
    <location>
        <begin position="92"/>
        <end position="107"/>
    </location>
</feature>
<comment type="caution">
    <text evidence="2">The sequence shown here is derived from an EMBL/GenBank/DDBJ whole genome shotgun (WGS) entry which is preliminary data.</text>
</comment>
<evidence type="ECO:0000256" key="1">
    <source>
        <dbReference type="SAM" id="MobiDB-lite"/>
    </source>
</evidence>
<feature type="region of interest" description="Disordered" evidence="1">
    <location>
        <begin position="61"/>
        <end position="130"/>
    </location>
</feature>
<dbReference type="EMBL" id="CAWUFR010000589">
    <property type="protein sequence ID" value="CAK6979513.1"/>
    <property type="molecule type" value="Genomic_DNA"/>
</dbReference>
<accession>A0AAV1Q7K6</accession>
<protein>
    <submittedName>
        <fullName evidence="2">Uncharacterized protein</fullName>
    </submittedName>
</protein>
<evidence type="ECO:0000313" key="2">
    <source>
        <dbReference type="EMBL" id="CAK6979513.1"/>
    </source>
</evidence>
<name>A0AAV1Q7K6_SCOSC</name>
<evidence type="ECO:0000313" key="3">
    <source>
        <dbReference type="Proteomes" id="UP001314229"/>
    </source>
</evidence>
<dbReference type="Proteomes" id="UP001314229">
    <property type="component" value="Unassembled WGS sequence"/>
</dbReference>
<reference evidence="2 3" key="1">
    <citation type="submission" date="2024-01" db="EMBL/GenBank/DDBJ databases">
        <authorList>
            <person name="Alioto T."/>
            <person name="Alioto T."/>
            <person name="Gomez Garrido J."/>
        </authorList>
    </citation>
    <scope>NUCLEOTIDE SEQUENCE [LARGE SCALE GENOMIC DNA]</scope>
</reference>
<proteinExistence type="predicted"/>
<organism evidence="2 3">
    <name type="scientific">Scomber scombrus</name>
    <name type="common">Atlantic mackerel</name>
    <name type="synonym">Scomber vernalis</name>
    <dbReference type="NCBI Taxonomy" id="13677"/>
    <lineage>
        <taxon>Eukaryota</taxon>
        <taxon>Metazoa</taxon>
        <taxon>Chordata</taxon>
        <taxon>Craniata</taxon>
        <taxon>Vertebrata</taxon>
        <taxon>Euteleostomi</taxon>
        <taxon>Actinopterygii</taxon>
        <taxon>Neopterygii</taxon>
        <taxon>Teleostei</taxon>
        <taxon>Neoteleostei</taxon>
        <taxon>Acanthomorphata</taxon>
        <taxon>Pelagiaria</taxon>
        <taxon>Scombriformes</taxon>
        <taxon>Scombridae</taxon>
        <taxon>Scomber</taxon>
    </lineage>
</organism>
<sequence>MESLPVRRKSCLLRIRENCPFRKLRKQTYDVSAAASSAIGSYWNHINHPTNLQPISTVYSEPLPPLPRCQSDCSANQSKPDVHMEEPPAAGNLQHLQNQQNQQNQQNRADEDCMELDNAIDPETGERAQR</sequence>